<dbReference type="Pfam" id="PF05057">
    <property type="entry name" value="DUF676"/>
    <property type="match status" value="1"/>
</dbReference>
<dbReference type="PANTHER" id="PTHR12482:SF62">
    <property type="entry name" value="LIPASE ROG1-RELATED"/>
    <property type="match status" value="1"/>
</dbReference>
<evidence type="ECO:0000256" key="1">
    <source>
        <dbReference type="ARBA" id="ARBA00007920"/>
    </source>
</evidence>
<feature type="region of interest" description="Disordered" evidence="2">
    <location>
        <begin position="448"/>
        <end position="468"/>
    </location>
</feature>
<feature type="region of interest" description="Disordered" evidence="2">
    <location>
        <begin position="45"/>
        <end position="67"/>
    </location>
</feature>
<dbReference type="InParanoid" id="A0A1Y1UFD6"/>
<evidence type="ECO:0000313" key="6">
    <source>
        <dbReference type="Proteomes" id="UP000193218"/>
    </source>
</evidence>
<comment type="caution">
    <text evidence="5">The sequence shown here is derived from an EMBL/GenBank/DDBJ whole genome shotgun (WGS) entry which is preliminary data.</text>
</comment>
<accession>A0A1Y1UFD6</accession>
<keyword evidence="3" id="KW-1133">Transmembrane helix</keyword>
<organism evidence="5 6">
    <name type="scientific">Kockovaella imperatae</name>
    <dbReference type="NCBI Taxonomy" id="4999"/>
    <lineage>
        <taxon>Eukaryota</taxon>
        <taxon>Fungi</taxon>
        <taxon>Dikarya</taxon>
        <taxon>Basidiomycota</taxon>
        <taxon>Agaricomycotina</taxon>
        <taxon>Tremellomycetes</taxon>
        <taxon>Tremellales</taxon>
        <taxon>Cuniculitremaceae</taxon>
        <taxon>Kockovaella</taxon>
    </lineage>
</organism>
<feature type="domain" description="DUF676" evidence="4">
    <location>
        <begin position="13"/>
        <end position="236"/>
    </location>
</feature>
<dbReference type="AlphaFoldDB" id="A0A1Y1UFD6"/>
<protein>
    <submittedName>
        <fullName evidence="5">Putative serine esterase-domain-containing protein</fullName>
    </submittedName>
</protein>
<name>A0A1Y1UFD6_9TREE</name>
<dbReference type="Gene3D" id="3.40.50.1820">
    <property type="entry name" value="alpha/beta hydrolase"/>
    <property type="match status" value="1"/>
</dbReference>
<keyword evidence="3" id="KW-0812">Transmembrane</keyword>
<gene>
    <name evidence="5" type="ORF">BD324DRAFT_628024</name>
</gene>
<dbReference type="SUPFAM" id="SSF53474">
    <property type="entry name" value="alpha/beta-Hydrolases"/>
    <property type="match status" value="1"/>
</dbReference>
<evidence type="ECO:0000256" key="3">
    <source>
        <dbReference type="SAM" id="Phobius"/>
    </source>
</evidence>
<evidence type="ECO:0000313" key="5">
    <source>
        <dbReference type="EMBL" id="ORX36237.1"/>
    </source>
</evidence>
<dbReference type="Proteomes" id="UP000193218">
    <property type="component" value="Unassembled WGS sequence"/>
</dbReference>
<sequence>MSGSSSMAPGTSHGIHLVVIIHGLYGSPANLRTIDEEVRRAAEEATDISSSCQNQSSEEPDPARSKQGLRTVTLLLKSFTGSHTWDGIDVNAHKAKDEIMHEISALEGDGRSVTHISFMGYSLGGLVARYLVGLLHASEPSFFDTRLPVSFSTAATPHLGVLRYATRMNTVVHTIGRRLFSRSGQQMYCLDRYDGEESLLQVMADPESIFMEALQLFPRILIVANGCHDQTVPYPTASISLTDPFEGFTNTGIEVTVDHRNVATSWSFPPELDNDEVKTVSAKSNNAVKQYKGSDGVLRSRPRFPPFLILPYPFTYVLIVMIPILIPLWMITASSVLLYHSYQARQRLRLHEIETITKSAIKSSTSSLRRLAERDASQPDMIPTPRYRTRSKTKRSSELNDPDESTPLISRHTTPSSSSAPMSRTETPPLHDPAAVPLPATQLDAALPDEDRDEEDGPSSDAIPRPGQIPLLLTPAQKRMVRDLNKSLPQMQRMVAWFPWAFNSHALIVARDTKRFAWHEEGRGVVRAWAEFVVESARNKSALWIDQQLAVPRG</sequence>
<keyword evidence="6" id="KW-1185">Reference proteome</keyword>
<dbReference type="EMBL" id="NBSH01000008">
    <property type="protein sequence ID" value="ORX36237.1"/>
    <property type="molecule type" value="Genomic_DNA"/>
</dbReference>
<feature type="compositionally biased region" description="Polar residues" evidence="2">
    <location>
        <begin position="407"/>
        <end position="426"/>
    </location>
</feature>
<evidence type="ECO:0000259" key="4">
    <source>
        <dbReference type="Pfam" id="PF05057"/>
    </source>
</evidence>
<dbReference type="InterPro" id="IPR007751">
    <property type="entry name" value="DUF676_lipase-like"/>
</dbReference>
<feature type="transmembrane region" description="Helical" evidence="3">
    <location>
        <begin position="314"/>
        <end position="339"/>
    </location>
</feature>
<reference evidence="5 6" key="1">
    <citation type="submission" date="2017-03" db="EMBL/GenBank/DDBJ databases">
        <title>Widespread Adenine N6-methylation of Active Genes in Fungi.</title>
        <authorList>
            <consortium name="DOE Joint Genome Institute"/>
            <person name="Mondo S.J."/>
            <person name="Dannebaum R.O."/>
            <person name="Kuo R.C."/>
            <person name="Louie K.B."/>
            <person name="Bewick A.J."/>
            <person name="Labutti K."/>
            <person name="Haridas S."/>
            <person name="Kuo A."/>
            <person name="Salamov A."/>
            <person name="Ahrendt S.R."/>
            <person name="Lau R."/>
            <person name="Bowen B.P."/>
            <person name="Lipzen A."/>
            <person name="Sullivan W."/>
            <person name="Andreopoulos W.B."/>
            <person name="Clum A."/>
            <person name="Lindquist E."/>
            <person name="Daum C."/>
            <person name="Northen T.R."/>
            <person name="Ramamoorthy G."/>
            <person name="Schmitz R.J."/>
            <person name="Gryganskyi A."/>
            <person name="Culley D."/>
            <person name="Magnuson J."/>
            <person name="James T.Y."/>
            <person name="O'Malley M.A."/>
            <person name="Stajich J.E."/>
            <person name="Spatafora J.W."/>
            <person name="Visel A."/>
            <person name="Grigoriev I.V."/>
        </authorList>
    </citation>
    <scope>NUCLEOTIDE SEQUENCE [LARGE SCALE GENOMIC DNA]</scope>
    <source>
        <strain evidence="5 6">NRRL Y-17943</strain>
    </source>
</reference>
<dbReference type="PANTHER" id="PTHR12482">
    <property type="entry name" value="LIPASE ROG1-RELATED-RELATED"/>
    <property type="match status" value="1"/>
</dbReference>
<dbReference type="OrthoDB" id="273452at2759"/>
<dbReference type="RefSeq" id="XP_021870338.1">
    <property type="nucleotide sequence ID" value="XM_022016070.1"/>
</dbReference>
<keyword evidence="3" id="KW-0472">Membrane</keyword>
<evidence type="ECO:0000256" key="2">
    <source>
        <dbReference type="SAM" id="MobiDB-lite"/>
    </source>
</evidence>
<feature type="region of interest" description="Disordered" evidence="2">
    <location>
        <begin position="364"/>
        <end position="436"/>
    </location>
</feature>
<proteinExistence type="inferred from homology"/>
<feature type="compositionally biased region" description="Polar residues" evidence="2">
    <location>
        <begin position="47"/>
        <end position="57"/>
    </location>
</feature>
<dbReference type="GeneID" id="33557879"/>
<comment type="similarity">
    <text evidence="1">Belongs to the putative lipase ROG1 family.</text>
</comment>
<dbReference type="InterPro" id="IPR029058">
    <property type="entry name" value="AB_hydrolase_fold"/>
</dbReference>
<dbReference type="InterPro" id="IPR044294">
    <property type="entry name" value="Lipase-like"/>
</dbReference>
<feature type="compositionally biased region" description="Acidic residues" evidence="2">
    <location>
        <begin position="448"/>
        <end position="458"/>
    </location>
</feature>